<evidence type="ECO:0000313" key="4">
    <source>
        <dbReference type="Proteomes" id="UP001148786"/>
    </source>
</evidence>
<protein>
    <recommendedName>
        <fullName evidence="2">Protein kinase domain-containing protein</fullName>
    </recommendedName>
</protein>
<dbReference type="GO" id="GO:0004672">
    <property type="term" value="F:protein kinase activity"/>
    <property type="evidence" value="ECO:0007669"/>
    <property type="project" value="InterPro"/>
</dbReference>
<feature type="compositionally biased region" description="Basic and acidic residues" evidence="1">
    <location>
        <begin position="707"/>
        <end position="716"/>
    </location>
</feature>
<dbReference type="GO" id="GO:0005524">
    <property type="term" value="F:ATP binding"/>
    <property type="evidence" value="ECO:0007669"/>
    <property type="project" value="InterPro"/>
</dbReference>
<dbReference type="InterPro" id="IPR052396">
    <property type="entry name" value="Meiotic_Drive_Suppr_Kinase"/>
</dbReference>
<feature type="region of interest" description="Disordered" evidence="1">
    <location>
        <begin position="412"/>
        <end position="440"/>
    </location>
</feature>
<dbReference type="Gene3D" id="1.10.510.10">
    <property type="entry name" value="Transferase(Phosphotransferase) domain 1"/>
    <property type="match status" value="1"/>
</dbReference>
<reference evidence="3" key="1">
    <citation type="submission" date="2022-07" db="EMBL/GenBank/DDBJ databases">
        <title>Genome Sequence of Agrocybe chaxingu.</title>
        <authorList>
            <person name="Buettner E."/>
        </authorList>
    </citation>
    <scope>NUCLEOTIDE SEQUENCE</scope>
    <source>
        <strain evidence="3">MP-N11</strain>
    </source>
</reference>
<dbReference type="PROSITE" id="PS50011">
    <property type="entry name" value="PROTEIN_KINASE_DOM"/>
    <property type="match status" value="1"/>
</dbReference>
<feature type="domain" description="Protein kinase" evidence="2">
    <location>
        <begin position="525"/>
        <end position="729"/>
    </location>
</feature>
<evidence type="ECO:0000259" key="2">
    <source>
        <dbReference type="PROSITE" id="PS50011"/>
    </source>
</evidence>
<dbReference type="SUPFAM" id="SSF56112">
    <property type="entry name" value="Protein kinase-like (PK-like)"/>
    <property type="match status" value="1"/>
</dbReference>
<dbReference type="Pfam" id="PF00069">
    <property type="entry name" value="Pkinase"/>
    <property type="match status" value="1"/>
</dbReference>
<dbReference type="AlphaFoldDB" id="A0A9W8MZN3"/>
<evidence type="ECO:0000313" key="3">
    <source>
        <dbReference type="EMBL" id="KAJ3515651.1"/>
    </source>
</evidence>
<comment type="caution">
    <text evidence="3">The sequence shown here is derived from an EMBL/GenBank/DDBJ whole genome shotgun (WGS) entry which is preliminary data.</text>
</comment>
<dbReference type="OrthoDB" id="2521594at2759"/>
<proteinExistence type="predicted"/>
<keyword evidence="4" id="KW-1185">Reference proteome</keyword>
<name>A0A9W8MZN3_9AGAR</name>
<dbReference type="Proteomes" id="UP001148786">
    <property type="component" value="Unassembled WGS sequence"/>
</dbReference>
<dbReference type="PANTHER" id="PTHR37171:SF1">
    <property type="entry name" value="SERINE_THREONINE-PROTEIN KINASE YRZF-RELATED"/>
    <property type="match status" value="1"/>
</dbReference>
<dbReference type="InterPro" id="IPR011009">
    <property type="entry name" value="Kinase-like_dom_sf"/>
</dbReference>
<evidence type="ECO:0000256" key="1">
    <source>
        <dbReference type="SAM" id="MobiDB-lite"/>
    </source>
</evidence>
<dbReference type="InterPro" id="IPR000719">
    <property type="entry name" value="Prot_kinase_dom"/>
</dbReference>
<dbReference type="PANTHER" id="PTHR37171">
    <property type="entry name" value="SERINE/THREONINE-PROTEIN KINASE YRZF-RELATED"/>
    <property type="match status" value="1"/>
</dbReference>
<feature type="region of interest" description="Disordered" evidence="1">
    <location>
        <begin position="707"/>
        <end position="729"/>
    </location>
</feature>
<organism evidence="3 4">
    <name type="scientific">Agrocybe chaxingu</name>
    <dbReference type="NCBI Taxonomy" id="84603"/>
    <lineage>
        <taxon>Eukaryota</taxon>
        <taxon>Fungi</taxon>
        <taxon>Dikarya</taxon>
        <taxon>Basidiomycota</taxon>
        <taxon>Agaricomycotina</taxon>
        <taxon>Agaricomycetes</taxon>
        <taxon>Agaricomycetidae</taxon>
        <taxon>Agaricales</taxon>
        <taxon>Agaricineae</taxon>
        <taxon>Strophariaceae</taxon>
        <taxon>Agrocybe</taxon>
    </lineage>
</organism>
<accession>A0A9W8MZN3</accession>
<gene>
    <name evidence="3" type="ORF">NLJ89_g1621</name>
</gene>
<dbReference type="Gene3D" id="3.30.200.20">
    <property type="entry name" value="Phosphorylase Kinase, domain 1"/>
    <property type="match status" value="1"/>
</dbReference>
<dbReference type="EMBL" id="JANKHO010000086">
    <property type="protein sequence ID" value="KAJ3515651.1"/>
    <property type="molecule type" value="Genomic_DNA"/>
</dbReference>
<sequence length="729" mass="82464">MEQTDASEDTFRNVLNGMLAYQMPGGMEQWHLEAEFVPKFPLTFLDYHMDSNLALRYVKSLPNISQYLAAVAREAAVKFASKNFRHHPNDNYPAPSSARPSTFRDAETVFRNYYKCVGQTALMYASKFYFIPRDPTWHSLFFMERDDWDSENETFSVIVSEGFSVSRNSIGSLPPTHSLRVNLKGDSLAQLQDARTRYPYFAIWNFFTMSAPAKALLKKMRATSRLETKSRTVGYPLNLDQHEYPIDATTGIHAEISAFEADKYSLRSRASTRQESLSRPDSCPILRGSDLQATAAIDTAPSAAAKKKNAQHPPVVVAARPKRLGPYVPRHHDFLQYAWNRAVENDATYIVFHCGCYERIGVRHRASQTLYLSDLIYPVYGWDPAYGTLQLGLHLSIVQDVLERESTAKMCERRLRSSRKRTRGHDHDDDSTGNHIAKRQKTDDQVTYLKTGFASPTSSNINDELAVRDLALFILDYGPYRSTAPSSFLRTAPSCAPCSLDIKDEEFTAPTRQAKYFPTQYLSITISSAAVGHGAIGTVHRATAEVGLSSGERLKKTVIVKFASSPEHQERLTHEHQIYRHLAKARDVEGVVLVHGLFQDIETQLLALVMDDAGTTLRKREYARSGEGATVTTNTEEKRAFMKAIRSIHRTRVRHRDIRPDNVTVNDQGKVFFIDFDRAQIDVESRTTKSFDNEVKHMKRVLTGRTEDGDYSRYSDSEAEYVVEGEGSP</sequence>